<sequence>MINWVRVALCGMLLVLVSLALMPIQIVCLWLDLKPRRWLPRYWHRVACLLLGLHVRVHGELDRRRPLLLSANHVSWKDIMVLSSVADVVFVAKSDVKSWPIFGLLARLQASIFVEREQKRSAGHQVSEIGRRLADGEIVVLFPEGTTSDGNRLLDIKTSLFGAAASAVPQSPTGMVHVQPLAISYTGIHGMPMGRYHRPIAAWPGDIGLLPHLIGVLREGALEVDVDFGEAVDYDRRSNRKDVSRLVEQRIRRMLSDRLRGRAGRGGEREITPAFVPQERSQRS</sequence>
<dbReference type="GO" id="GO:0006629">
    <property type="term" value="P:lipid metabolic process"/>
    <property type="evidence" value="ECO:0007669"/>
    <property type="project" value="UniProtKB-KW"/>
</dbReference>
<dbReference type="PANTHER" id="PTHR23063:SF52">
    <property type="entry name" value="LYSOPHOSPHATIDYLCHOLINE ACYLTRANSFERASE"/>
    <property type="match status" value="1"/>
</dbReference>
<dbReference type="SMART" id="SM00563">
    <property type="entry name" value="PlsC"/>
    <property type="match status" value="1"/>
</dbReference>
<feature type="transmembrane region" description="Helical" evidence="9">
    <location>
        <begin position="6"/>
        <end position="31"/>
    </location>
</feature>
<accession>A0A178YRU4</accession>
<keyword evidence="5" id="KW-0443">Lipid metabolism</keyword>
<dbReference type="GO" id="GO:0016746">
    <property type="term" value="F:acyltransferase activity"/>
    <property type="evidence" value="ECO:0007669"/>
    <property type="project" value="UniProtKB-KW"/>
</dbReference>
<dbReference type="SUPFAM" id="SSF69593">
    <property type="entry name" value="Glycerol-3-phosphate (1)-acyltransferase"/>
    <property type="match status" value="1"/>
</dbReference>
<comment type="caution">
    <text evidence="11">The sequence shown here is derived from an EMBL/GenBank/DDBJ whole genome shotgun (WGS) entry which is preliminary data.</text>
</comment>
<dbReference type="EMBL" id="LNQB01000038">
    <property type="protein sequence ID" value="OAP50330.1"/>
    <property type="molecule type" value="Genomic_DNA"/>
</dbReference>
<reference evidence="11 12" key="1">
    <citation type="submission" date="2015-11" db="EMBL/GenBank/DDBJ databases">
        <title>Ensifer anhuiense sp. nov., an effective nitrogen fixation bacterium with Glycine soja.</title>
        <authorList>
            <person name="Yan H."/>
            <person name="Chen W."/>
        </authorList>
    </citation>
    <scope>NUCLEOTIDE SEQUENCE [LARGE SCALE GENOMIC DNA]</scope>
    <source>
        <strain evidence="11 12">LMG 7837</strain>
    </source>
</reference>
<dbReference type="CDD" id="cd07989">
    <property type="entry name" value="LPLAT_AGPAT-like"/>
    <property type="match status" value="1"/>
</dbReference>
<keyword evidence="4 9" id="KW-1133">Transmembrane helix</keyword>
<dbReference type="Pfam" id="PF01553">
    <property type="entry name" value="Acyltransferase"/>
    <property type="match status" value="1"/>
</dbReference>
<dbReference type="PANTHER" id="PTHR23063">
    <property type="entry name" value="PHOSPHOLIPID ACYLTRANSFERASE"/>
    <property type="match status" value="1"/>
</dbReference>
<feature type="domain" description="Phospholipid/glycerol acyltransferase" evidence="10">
    <location>
        <begin position="67"/>
        <end position="186"/>
    </location>
</feature>
<name>A0A178YRU4_SINSA</name>
<evidence type="ECO:0000256" key="9">
    <source>
        <dbReference type="SAM" id="Phobius"/>
    </source>
</evidence>
<gene>
    <name evidence="11" type="ORF">ATB98_08805</name>
</gene>
<protein>
    <submittedName>
        <fullName evidence="11">Acyl-phosphate glycerol 3-phosphate acyltransferase</fullName>
    </submittedName>
</protein>
<keyword evidence="2 11" id="KW-0808">Transferase</keyword>
<comment type="subcellular location">
    <subcellularLocation>
        <location evidence="1">Membrane</location>
    </subcellularLocation>
</comment>
<evidence type="ECO:0000256" key="1">
    <source>
        <dbReference type="ARBA" id="ARBA00004370"/>
    </source>
</evidence>
<evidence type="ECO:0000256" key="7">
    <source>
        <dbReference type="ARBA" id="ARBA00023315"/>
    </source>
</evidence>
<keyword evidence="6 9" id="KW-0472">Membrane</keyword>
<feature type="region of interest" description="Disordered" evidence="8">
    <location>
        <begin position="258"/>
        <end position="284"/>
    </location>
</feature>
<dbReference type="Proteomes" id="UP000078507">
    <property type="component" value="Unassembled WGS sequence"/>
</dbReference>
<keyword evidence="12" id="KW-1185">Reference proteome</keyword>
<evidence type="ECO:0000256" key="2">
    <source>
        <dbReference type="ARBA" id="ARBA00022679"/>
    </source>
</evidence>
<evidence type="ECO:0000256" key="3">
    <source>
        <dbReference type="ARBA" id="ARBA00022692"/>
    </source>
</evidence>
<keyword evidence="3 9" id="KW-0812">Transmembrane</keyword>
<feature type="compositionally biased region" description="Basic and acidic residues" evidence="8">
    <location>
        <begin position="258"/>
        <end position="271"/>
    </location>
</feature>
<dbReference type="RefSeq" id="WP_066868072.1">
    <property type="nucleotide sequence ID" value="NZ_LNQB01000038.1"/>
</dbReference>
<dbReference type="STRING" id="36856.ATB98_08805"/>
<dbReference type="AlphaFoldDB" id="A0A178YRU4"/>
<evidence type="ECO:0000256" key="4">
    <source>
        <dbReference type="ARBA" id="ARBA00022989"/>
    </source>
</evidence>
<evidence type="ECO:0000256" key="5">
    <source>
        <dbReference type="ARBA" id="ARBA00023098"/>
    </source>
</evidence>
<evidence type="ECO:0000256" key="8">
    <source>
        <dbReference type="SAM" id="MobiDB-lite"/>
    </source>
</evidence>
<evidence type="ECO:0000313" key="11">
    <source>
        <dbReference type="EMBL" id="OAP50330.1"/>
    </source>
</evidence>
<evidence type="ECO:0000256" key="6">
    <source>
        <dbReference type="ARBA" id="ARBA00023136"/>
    </source>
</evidence>
<evidence type="ECO:0000313" key="12">
    <source>
        <dbReference type="Proteomes" id="UP000078507"/>
    </source>
</evidence>
<evidence type="ECO:0000259" key="10">
    <source>
        <dbReference type="SMART" id="SM00563"/>
    </source>
</evidence>
<proteinExistence type="predicted"/>
<keyword evidence="7 11" id="KW-0012">Acyltransferase</keyword>
<dbReference type="GO" id="GO:0016020">
    <property type="term" value="C:membrane"/>
    <property type="evidence" value="ECO:0007669"/>
    <property type="project" value="UniProtKB-SubCell"/>
</dbReference>
<dbReference type="InterPro" id="IPR002123">
    <property type="entry name" value="Plipid/glycerol_acylTrfase"/>
</dbReference>
<organism evidence="11 12">
    <name type="scientific">Sinorhizobium saheli</name>
    <dbReference type="NCBI Taxonomy" id="36856"/>
    <lineage>
        <taxon>Bacteria</taxon>
        <taxon>Pseudomonadati</taxon>
        <taxon>Pseudomonadota</taxon>
        <taxon>Alphaproteobacteria</taxon>
        <taxon>Hyphomicrobiales</taxon>
        <taxon>Rhizobiaceae</taxon>
        <taxon>Sinorhizobium/Ensifer group</taxon>
        <taxon>Sinorhizobium</taxon>
    </lineage>
</organism>